<dbReference type="OrthoDB" id="243791at2"/>
<feature type="region of interest" description="Disordered" evidence="1">
    <location>
        <begin position="1"/>
        <end position="70"/>
    </location>
</feature>
<dbReference type="AlphaFoldDB" id="A0A2N8TQC8"/>
<dbReference type="InterPro" id="IPR018775">
    <property type="entry name" value="RlaP"/>
</dbReference>
<evidence type="ECO:0000256" key="1">
    <source>
        <dbReference type="SAM" id="MobiDB-lite"/>
    </source>
</evidence>
<proteinExistence type="predicted"/>
<feature type="compositionally biased region" description="Basic and acidic residues" evidence="1">
    <location>
        <begin position="45"/>
        <end position="56"/>
    </location>
</feature>
<sequence>MSRSASGWVCPSRVRERSRTDRRTGSIPGSTPDGAAGIPPPRRGTPPEKPGDRVPARQDNAPVSRSERRPTVTVPKILLSGIVGSTAYGLARPGSDIDRLGLFAAPTEELHGLRRPKESHVSTAPDRTLHEAAKWCRLALGGNPTAMELVWLPDDLYEVRTPLGDELIGIRTAFLSAQRVRDAYLGYATQQFRRLETRGDGSFSADTRRRTAKHARHLKRLCGQGLELYTTGRLTIRLENPDEYHAFGERVAADPSAALPLLRHYEAAFDAGPTALPDEPDEAPVEAWLRRVRAQLWQAGANSAVGA</sequence>
<reference evidence="2 3" key="1">
    <citation type="submission" date="2018-01" db="EMBL/GenBank/DDBJ databases">
        <title>Draft genome sequence of Streptomyces sp. 13K301.</title>
        <authorList>
            <person name="Sahin N."/>
            <person name="Saygin H."/>
            <person name="Ay H."/>
        </authorList>
    </citation>
    <scope>NUCLEOTIDE SEQUENCE [LARGE SCALE GENOMIC DNA]</scope>
    <source>
        <strain evidence="2 3">13K301</strain>
    </source>
</reference>
<dbReference type="PANTHER" id="PTHR34817">
    <property type="entry name" value="NUCLEOTIDYLTRANSFERASE"/>
    <property type="match status" value="1"/>
</dbReference>
<name>A0A2N8TQC8_9ACTN</name>
<dbReference type="Pfam" id="PF10127">
    <property type="entry name" value="RlaP"/>
    <property type="match status" value="1"/>
</dbReference>
<dbReference type="PANTHER" id="PTHR34817:SF1">
    <property type="entry name" value="NUCLEOTIDYLTRANSFERASE"/>
    <property type="match status" value="1"/>
</dbReference>
<dbReference type="EMBL" id="POUC01000098">
    <property type="protein sequence ID" value="PNG21224.1"/>
    <property type="molecule type" value="Genomic_DNA"/>
</dbReference>
<keyword evidence="3" id="KW-1185">Reference proteome</keyword>
<protein>
    <submittedName>
        <fullName evidence="2">Nucleotidyltransferase</fullName>
    </submittedName>
</protein>
<feature type="compositionally biased region" description="Basic and acidic residues" evidence="1">
    <location>
        <begin position="13"/>
        <end position="24"/>
    </location>
</feature>
<evidence type="ECO:0000313" key="2">
    <source>
        <dbReference type="EMBL" id="PNG21224.1"/>
    </source>
</evidence>
<gene>
    <name evidence="2" type="ORF">C1J00_15885</name>
</gene>
<keyword evidence="2" id="KW-0808">Transferase</keyword>
<accession>A0A2N8TQC8</accession>
<organism evidence="2 3">
    <name type="scientific">Streptomyces cahuitamycinicus</name>
    <dbReference type="NCBI Taxonomy" id="2070367"/>
    <lineage>
        <taxon>Bacteria</taxon>
        <taxon>Bacillati</taxon>
        <taxon>Actinomycetota</taxon>
        <taxon>Actinomycetes</taxon>
        <taxon>Kitasatosporales</taxon>
        <taxon>Streptomycetaceae</taxon>
        <taxon>Streptomyces</taxon>
    </lineage>
</organism>
<evidence type="ECO:0000313" key="3">
    <source>
        <dbReference type="Proteomes" id="UP000235943"/>
    </source>
</evidence>
<dbReference type="GO" id="GO:0016740">
    <property type="term" value="F:transferase activity"/>
    <property type="evidence" value="ECO:0007669"/>
    <property type="project" value="UniProtKB-KW"/>
</dbReference>
<comment type="caution">
    <text evidence="2">The sequence shown here is derived from an EMBL/GenBank/DDBJ whole genome shotgun (WGS) entry which is preliminary data.</text>
</comment>
<dbReference type="Proteomes" id="UP000235943">
    <property type="component" value="Unassembled WGS sequence"/>
</dbReference>